<evidence type="ECO:0000313" key="2">
    <source>
        <dbReference type="Proteomes" id="UP000436088"/>
    </source>
</evidence>
<protein>
    <submittedName>
        <fullName evidence="1">Uncharacterized protein</fullName>
    </submittedName>
</protein>
<sequence length="73" mass="7832">MPSGRPCRSPCTPRDLVGRHALHALPPAPRVITLALGCPRIARSNGLGRMPSVGWLRMPNDLTVETMIFAAAC</sequence>
<dbReference type="AlphaFoldDB" id="A0A6A2YVW5"/>
<evidence type="ECO:0000313" key="1">
    <source>
        <dbReference type="EMBL" id="KAE8683440.1"/>
    </source>
</evidence>
<reference evidence="1" key="1">
    <citation type="submission" date="2019-09" db="EMBL/GenBank/DDBJ databases">
        <title>Draft genome information of white flower Hibiscus syriacus.</title>
        <authorList>
            <person name="Kim Y.-M."/>
        </authorList>
    </citation>
    <scope>NUCLEOTIDE SEQUENCE [LARGE SCALE GENOMIC DNA]</scope>
    <source>
        <strain evidence="1">YM2019G1</strain>
    </source>
</reference>
<accession>A0A6A2YVW5</accession>
<name>A0A6A2YVW5_HIBSY</name>
<proteinExistence type="predicted"/>
<keyword evidence="2" id="KW-1185">Reference proteome</keyword>
<dbReference type="Proteomes" id="UP000436088">
    <property type="component" value="Unassembled WGS sequence"/>
</dbReference>
<comment type="caution">
    <text evidence="1">The sequence shown here is derived from an EMBL/GenBank/DDBJ whole genome shotgun (WGS) entry which is preliminary data.</text>
</comment>
<organism evidence="1 2">
    <name type="scientific">Hibiscus syriacus</name>
    <name type="common">Rose of Sharon</name>
    <dbReference type="NCBI Taxonomy" id="106335"/>
    <lineage>
        <taxon>Eukaryota</taxon>
        <taxon>Viridiplantae</taxon>
        <taxon>Streptophyta</taxon>
        <taxon>Embryophyta</taxon>
        <taxon>Tracheophyta</taxon>
        <taxon>Spermatophyta</taxon>
        <taxon>Magnoliopsida</taxon>
        <taxon>eudicotyledons</taxon>
        <taxon>Gunneridae</taxon>
        <taxon>Pentapetalae</taxon>
        <taxon>rosids</taxon>
        <taxon>malvids</taxon>
        <taxon>Malvales</taxon>
        <taxon>Malvaceae</taxon>
        <taxon>Malvoideae</taxon>
        <taxon>Hibiscus</taxon>
    </lineage>
</organism>
<dbReference type="EMBL" id="VEPZ02001269">
    <property type="protein sequence ID" value="KAE8683440.1"/>
    <property type="molecule type" value="Genomic_DNA"/>
</dbReference>
<gene>
    <name evidence="1" type="ORF">F3Y22_tig00111208pilonHSYRG00222</name>
</gene>